<proteinExistence type="predicted"/>
<keyword evidence="2" id="KW-1185">Reference proteome</keyword>
<reference evidence="1 2" key="1">
    <citation type="submission" date="2016-12" db="EMBL/GenBank/DDBJ databases">
        <authorList>
            <person name="Song W.-J."/>
            <person name="Kurnit D.M."/>
        </authorList>
    </citation>
    <scope>NUCLEOTIDE SEQUENCE [LARGE SCALE GENOMIC DNA]</scope>
    <source>
        <strain evidence="1 2">DSM 11393</strain>
    </source>
</reference>
<gene>
    <name evidence="1" type="ORF">SAMN02745728_02062</name>
</gene>
<sequence length="102" mass="11242">MALWSSIPILGDLLGKIADKIAPDKGKIIDGQNRINEAELSGAPASRLRLWRSFLGWVLALVFAWEIVGRPIMATYYPEIILPPSMIKEVSHLLLGMLGLGF</sequence>
<evidence type="ECO:0000313" key="1">
    <source>
        <dbReference type="EMBL" id="SHN70617.1"/>
    </source>
</evidence>
<dbReference type="AlphaFoldDB" id="A0A1M7TIS9"/>
<evidence type="ECO:0000313" key="2">
    <source>
        <dbReference type="Proteomes" id="UP000186469"/>
    </source>
</evidence>
<organism evidence="1 2">
    <name type="scientific">Desulfovibrio litoralis DSM 11393</name>
    <dbReference type="NCBI Taxonomy" id="1121455"/>
    <lineage>
        <taxon>Bacteria</taxon>
        <taxon>Pseudomonadati</taxon>
        <taxon>Thermodesulfobacteriota</taxon>
        <taxon>Desulfovibrionia</taxon>
        <taxon>Desulfovibrionales</taxon>
        <taxon>Desulfovibrionaceae</taxon>
        <taxon>Desulfovibrio</taxon>
    </lineage>
</organism>
<dbReference type="EMBL" id="FRDI01000013">
    <property type="protein sequence ID" value="SHN70617.1"/>
    <property type="molecule type" value="Genomic_DNA"/>
</dbReference>
<protein>
    <submittedName>
        <fullName evidence="1">Holin of 3TMs, for gene-transfer release</fullName>
    </submittedName>
</protein>
<accession>A0A1M7TIS9</accession>
<name>A0A1M7TIS9_9BACT</name>
<dbReference type="Proteomes" id="UP000186469">
    <property type="component" value="Unassembled WGS sequence"/>
</dbReference>
<dbReference type="RefSeq" id="WP_072697740.1">
    <property type="nucleotide sequence ID" value="NZ_FRDI01000013.1"/>
</dbReference>
<dbReference type="STRING" id="1121455.SAMN02745728_02062"/>